<organism evidence="1 2">
    <name type="scientific">Gossypium tomentosum</name>
    <name type="common">Hawaiian cotton</name>
    <name type="synonym">Gossypium sandvicense</name>
    <dbReference type="NCBI Taxonomy" id="34277"/>
    <lineage>
        <taxon>Eukaryota</taxon>
        <taxon>Viridiplantae</taxon>
        <taxon>Streptophyta</taxon>
        <taxon>Embryophyta</taxon>
        <taxon>Tracheophyta</taxon>
        <taxon>Spermatophyta</taxon>
        <taxon>Magnoliopsida</taxon>
        <taxon>eudicotyledons</taxon>
        <taxon>Gunneridae</taxon>
        <taxon>Pentapetalae</taxon>
        <taxon>rosids</taxon>
        <taxon>malvids</taxon>
        <taxon>Malvales</taxon>
        <taxon>Malvaceae</taxon>
        <taxon>Malvoideae</taxon>
        <taxon>Gossypium</taxon>
    </lineage>
</organism>
<protein>
    <submittedName>
        <fullName evidence="1">Uncharacterized protein</fullName>
    </submittedName>
</protein>
<reference evidence="1 2" key="1">
    <citation type="submission" date="2019-07" db="EMBL/GenBank/DDBJ databases">
        <title>WGS assembly of Gossypium tomentosum.</title>
        <authorList>
            <person name="Chen Z.J."/>
            <person name="Sreedasyam A."/>
            <person name="Ando A."/>
            <person name="Song Q."/>
            <person name="De L."/>
            <person name="Hulse-Kemp A."/>
            <person name="Ding M."/>
            <person name="Ye W."/>
            <person name="Kirkbride R."/>
            <person name="Jenkins J."/>
            <person name="Plott C."/>
            <person name="Lovell J."/>
            <person name="Lin Y.-M."/>
            <person name="Vaughn R."/>
            <person name="Liu B."/>
            <person name="Li W."/>
            <person name="Simpson S."/>
            <person name="Scheffler B."/>
            <person name="Saski C."/>
            <person name="Grover C."/>
            <person name="Hu G."/>
            <person name="Conover J."/>
            <person name="Carlson J."/>
            <person name="Shu S."/>
            <person name="Boston L."/>
            <person name="Williams M."/>
            <person name="Peterson D."/>
            <person name="Mcgee K."/>
            <person name="Jones D."/>
            <person name="Wendel J."/>
            <person name="Stelly D."/>
            <person name="Grimwood J."/>
            <person name="Schmutz J."/>
        </authorList>
    </citation>
    <scope>NUCLEOTIDE SEQUENCE [LARGE SCALE GENOMIC DNA]</scope>
    <source>
        <strain evidence="1">7179.01</strain>
    </source>
</reference>
<accession>A0A5D2KZ13</accession>
<dbReference type="EMBL" id="CM017627">
    <property type="protein sequence ID" value="TYH71063.1"/>
    <property type="molecule type" value="Genomic_DNA"/>
</dbReference>
<dbReference type="AlphaFoldDB" id="A0A5D2KZ13"/>
<dbReference type="Proteomes" id="UP000322667">
    <property type="component" value="Chromosome D05"/>
</dbReference>
<name>A0A5D2KZ13_GOSTO</name>
<evidence type="ECO:0000313" key="1">
    <source>
        <dbReference type="EMBL" id="TYH71063.1"/>
    </source>
</evidence>
<gene>
    <name evidence="1" type="ORF">ES332_D05G158700v1</name>
</gene>
<proteinExistence type="predicted"/>
<evidence type="ECO:0000313" key="2">
    <source>
        <dbReference type="Proteomes" id="UP000322667"/>
    </source>
</evidence>
<sequence>MKLEHIQKALKQNNSTSLRFRETEVRLDIEKILNQKEIFWFQKSRSEWLLIGDRNTSFFHNRTMKMGRQNRIVSLKIKGNEWCHYIKIIRTNAVEYFLLLYTVDPYSIWGFIVKWSFPNQESHIVSDLFVEVNME</sequence>
<keyword evidence="2" id="KW-1185">Reference proteome</keyword>